<proteinExistence type="predicted"/>
<dbReference type="Proteomes" id="UP001499951">
    <property type="component" value="Unassembled WGS sequence"/>
</dbReference>
<evidence type="ECO:0000313" key="1">
    <source>
        <dbReference type="EMBL" id="GAA0567582.1"/>
    </source>
</evidence>
<gene>
    <name evidence="1" type="ORF">GCM10008942_15190</name>
</gene>
<accession>A0ABN1EIZ3</accession>
<name>A0ABN1EIZ3_9PROT</name>
<sequence length="200" mass="22209">MSHWDNHDGLRLAARMHGTVKSEEDLTNATGDERPERVALLAGLVIDSRGGLMVPSGPAGSSAANARYYVSAEALNEKGAQERIPSSRLDTSVTAMLRRVRLLEDSRRREDLTAVLRRVVVLDDAIILQLDKRQCLATWREKEAMLQRLSTGDVLRLIGTCLAGDEEITEAGTALCLRMPRHTRARKIRSRGPRNALLFQ</sequence>
<keyword evidence="2" id="KW-1185">Reference proteome</keyword>
<comment type="caution">
    <text evidence="1">The sequence shown here is derived from an EMBL/GenBank/DDBJ whole genome shotgun (WGS) entry which is preliminary data.</text>
</comment>
<reference evidence="1 2" key="1">
    <citation type="journal article" date="2019" name="Int. J. Syst. Evol. Microbiol.">
        <title>The Global Catalogue of Microorganisms (GCM) 10K type strain sequencing project: providing services to taxonomists for standard genome sequencing and annotation.</title>
        <authorList>
            <consortium name="The Broad Institute Genomics Platform"/>
            <consortium name="The Broad Institute Genome Sequencing Center for Infectious Disease"/>
            <person name="Wu L."/>
            <person name="Ma J."/>
        </authorList>
    </citation>
    <scope>NUCLEOTIDE SEQUENCE [LARGE SCALE GENOMIC DNA]</scope>
    <source>
        <strain evidence="1 2">JCM 15089</strain>
    </source>
</reference>
<dbReference type="EMBL" id="BAAADD010000003">
    <property type="protein sequence ID" value="GAA0567582.1"/>
    <property type="molecule type" value="Genomic_DNA"/>
</dbReference>
<evidence type="ECO:0000313" key="2">
    <source>
        <dbReference type="Proteomes" id="UP001499951"/>
    </source>
</evidence>
<organism evidence="1 2">
    <name type="scientific">Rhizomicrobium electricum</name>
    <dbReference type="NCBI Taxonomy" id="480070"/>
    <lineage>
        <taxon>Bacteria</taxon>
        <taxon>Pseudomonadati</taxon>
        <taxon>Pseudomonadota</taxon>
        <taxon>Alphaproteobacteria</taxon>
        <taxon>Micropepsales</taxon>
        <taxon>Micropepsaceae</taxon>
        <taxon>Rhizomicrobium</taxon>
    </lineage>
</organism>
<protein>
    <submittedName>
        <fullName evidence="1">Uncharacterized protein</fullName>
    </submittedName>
</protein>